<keyword evidence="2" id="KW-1185">Reference proteome</keyword>
<protein>
    <submittedName>
        <fullName evidence="1">Uncharacterized protein</fullName>
    </submittedName>
</protein>
<name>A0A6G0TQY6_APHGL</name>
<reference evidence="1 2" key="1">
    <citation type="submission" date="2019-08" db="EMBL/GenBank/DDBJ databases">
        <title>The genome of the soybean aphid Biotype 1, its phylome, world population structure and adaptation to the North American continent.</title>
        <authorList>
            <person name="Giordano R."/>
            <person name="Donthu R.K."/>
            <person name="Hernandez A.G."/>
            <person name="Wright C.L."/>
            <person name="Zimin A.V."/>
        </authorList>
    </citation>
    <scope>NUCLEOTIDE SEQUENCE [LARGE SCALE GENOMIC DNA]</scope>
    <source>
        <tissue evidence="1">Whole aphids</tissue>
    </source>
</reference>
<proteinExistence type="predicted"/>
<dbReference type="EMBL" id="VYZN01000018">
    <property type="protein sequence ID" value="KAE9537182.1"/>
    <property type="molecule type" value="Genomic_DNA"/>
</dbReference>
<sequence>MTTFYKEIRVNNTTQYNYIFTSANYIIFRIKITTNLIPLCNRLNESFETIKTIKRYLLVFKTTNCRTFCTLPLSADRVTKPKDRNNLTNTIHFISRIDHHSLNGVSSLLYDICFEYKSLGVFRFCISKTLYRITDDASVLVWSLVFESVLSQTYMAGHFGLIVLYSKDASNLTTLNFGRLKRLGAPGFVTCIYLKKMMTVKFNKLILIVIKK</sequence>
<comment type="caution">
    <text evidence="1">The sequence shown here is derived from an EMBL/GenBank/DDBJ whole genome shotgun (WGS) entry which is preliminary data.</text>
</comment>
<gene>
    <name evidence="1" type="ORF">AGLY_006205</name>
</gene>
<dbReference type="AlphaFoldDB" id="A0A6G0TQY6"/>
<dbReference type="Proteomes" id="UP000475862">
    <property type="component" value="Unassembled WGS sequence"/>
</dbReference>
<organism evidence="1 2">
    <name type="scientific">Aphis glycines</name>
    <name type="common">Soybean aphid</name>
    <dbReference type="NCBI Taxonomy" id="307491"/>
    <lineage>
        <taxon>Eukaryota</taxon>
        <taxon>Metazoa</taxon>
        <taxon>Ecdysozoa</taxon>
        <taxon>Arthropoda</taxon>
        <taxon>Hexapoda</taxon>
        <taxon>Insecta</taxon>
        <taxon>Pterygota</taxon>
        <taxon>Neoptera</taxon>
        <taxon>Paraneoptera</taxon>
        <taxon>Hemiptera</taxon>
        <taxon>Sternorrhyncha</taxon>
        <taxon>Aphidomorpha</taxon>
        <taxon>Aphidoidea</taxon>
        <taxon>Aphididae</taxon>
        <taxon>Aphidini</taxon>
        <taxon>Aphis</taxon>
        <taxon>Aphis</taxon>
    </lineage>
</organism>
<evidence type="ECO:0000313" key="1">
    <source>
        <dbReference type="EMBL" id="KAE9537182.1"/>
    </source>
</evidence>
<evidence type="ECO:0000313" key="2">
    <source>
        <dbReference type="Proteomes" id="UP000475862"/>
    </source>
</evidence>
<accession>A0A6G0TQY6</accession>